<feature type="domain" description="Glycosyl hydrolase family 95 catalytic" evidence="1">
    <location>
        <begin position="277"/>
        <end position="593"/>
    </location>
</feature>
<reference evidence="2 3" key="1">
    <citation type="submission" date="2020-08" db="EMBL/GenBank/DDBJ databases">
        <title>Genome public.</title>
        <authorList>
            <person name="Liu C."/>
            <person name="Sun Q."/>
        </authorList>
    </citation>
    <scope>NUCLEOTIDE SEQUENCE [LARGE SCALE GENOMIC DNA]</scope>
    <source>
        <strain evidence="2 3">BX2</strain>
    </source>
</reference>
<dbReference type="Proteomes" id="UP000644010">
    <property type="component" value="Unassembled WGS sequence"/>
</dbReference>
<dbReference type="SUPFAM" id="SSF48208">
    <property type="entry name" value="Six-hairpin glycosidases"/>
    <property type="match status" value="1"/>
</dbReference>
<organism evidence="2 3">
    <name type="scientific">Parabacteroides segnis</name>
    <dbReference type="NCBI Taxonomy" id="2763058"/>
    <lineage>
        <taxon>Bacteria</taxon>
        <taxon>Pseudomonadati</taxon>
        <taxon>Bacteroidota</taxon>
        <taxon>Bacteroidia</taxon>
        <taxon>Bacteroidales</taxon>
        <taxon>Tannerellaceae</taxon>
        <taxon>Parabacteroides</taxon>
    </lineage>
</organism>
<gene>
    <name evidence="2" type="ORF">H8S77_19960</name>
</gene>
<evidence type="ECO:0000313" key="2">
    <source>
        <dbReference type="EMBL" id="MBC5645161.1"/>
    </source>
</evidence>
<accession>A0ABR7E5V4</accession>
<dbReference type="EMBL" id="JACOOI010000027">
    <property type="protein sequence ID" value="MBC5645161.1"/>
    <property type="molecule type" value="Genomic_DNA"/>
</dbReference>
<keyword evidence="3" id="KW-1185">Reference proteome</keyword>
<sequence length="740" mass="85712">MKQFFLLLLLWVNIVYVHANHIIDQIDWETFLSRHDLVWDKTPDSYFNAPFLGNGLLGAMLYQPSGNMLRLDIGSSEVLEHRNTNAKSIVDNGRLPIGYFEFATNYRIKGSTGRLDIYNAEARFNLEMHRNQTVEMRVKVLRNTDIIVLDYQPTENLKGYWVYRPLPSVVPRQNPNRGHVYLNPPAVQRIIGDVNLSIQKRDGGGDYVTAWKEVQLADGSRRLLITVQDDYPKNTDLNRVASLLNEYADENKMKTAFNAHRDWWNNFYTQSFVSIPHPQMESLYWGLQYKLASMMRKGAPLCDLMGPWYKETNWPGVWFNLNTQMLFSSLHISNQQELASTLSDYIHDNEQNLINSIPEEYRHNAAGLVRCTGREQIDPVFEWPNAEYPERSNLIYLMYYMWEHYRMTMDDTYLRKQYFPLLKRAVNFLLNVLEKDDAGKLHTPKAHSPEAINDSDTNYDLSSLRWGCQTLLEINRRLKLKDKQQKEWENTLNHLVPYPTDQNGFMASAHQSAPLGHRHWCHLFQIYPYYLVNVEQPENQEVIMRSLQYWGDPKIPNTWTQAVISSMYSSMQQGEKALEHMNYALATKNLTANFMHSEGGSPCSETYGGLSRMLLDMLIQSWGNKIRIFPGVSREWKQAVFHKLRAEGGFLISANRKNGSTEWIEIESLAGEPCILQHGFNGNYKISGAKIKKIDDSSCRVYLKKGEKALLYTDNAKPIITPIVIPQGHYNYYGVSAAKH</sequence>
<dbReference type="PANTHER" id="PTHR31084">
    <property type="entry name" value="ALPHA-L-FUCOSIDASE 2"/>
    <property type="match status" value="1"/>
</dbReference>
<evidence type="ECO:0000259" key="1">
    <source>
        <dbReference type="Pfam" id="PF22124"/>
    </source>
</evidence>
<dbReference type="Gene3D" id="1.50.10.10">
    <property type="match status" value="1"/>
</dbReference>
<dbReference type="InterPro" id="IPR012341">
    <property type="entry name" value="6hp_glycosidase-like_sf"/>
</dbReference>
<dbReference type="InterPro" id="IPR054363">
    <property type="entry name" value="GH95_cat"/>
</dbReference>
<proteinExistence type="predicted"/>
<dbReference type="Pfam" id="PF22124">
    <property type="entry name" value="Glyco_hydro_95_cat"/>
    <property type="match status" value="1"/>
</dbReference>
<dbReference type="PANTHER" id="PTHR31084:SF0">
    <property type="entry name" value="ALPHA-L-FUCOSIDASE 2"/>
    <property type="match status" value="1"/>
</dbReference>
<name>A0ABR7E5V4_9BACT</name>
<protein>
    <recommendedName>
        <fullName evidence="1">Glycosyl hydrolase family 95 catalytic domain-containing protein</fullName>
    </recommendedName>
</protein>
<dbReference type="InterPro" id="IPR008928">
    <property type="entry name" value="6-hairpin_glycosidase_sf"/>
</dbReference>
<dbReference type="RefSeq" id="WP_186960905.1">
    <property type="nucleotide sequence ID" value="NZ_JACOOI010000027.1"/>
</dbReference>
<comment type="caution">
    <text evidence="2">The sequence shown here is derived from an EMBL/GenBank/DDBJ whole genome shotgun (WGS) entry which is preliminary data.</text>
</comment>
<evidence type="ECO:0000313" key="3">
    <source>
        <dbReference type="Proteomes" id="UP000644010"/>
    </source>
</evidence>